<evidence type="ECO:0000256" key="1">
    <source>
        <dbReference type="ARBA" id="ARBA00004448"/>
    </source>
</evidence>
<dbReference type="GO" id="GO:0005313">
    <property type="term" value="F:L-glutamate transmembrane transporter activity"/>
    <property type="evidence" value="ECO:0007669"/>
    <property type="project" value="TreeGrafter"/>
</dbReference>
<keyword evidence="5" id="KW-0677">Repeat</keyword>
<dbReference type="InterPro" id="IPR023395">
    <property type="entry name" value="MCP_dom_sf"/>
</dbReference>
<dbReference type="OrthoDB" id="2161at2759"/>
<keyword evidence="7" id="KW-0106">Calcium</keyword>
<feature type="domain" description="EF-hand" evidence="13">
    <location>
        <begin position="96"/>
        <end position="131"/>
    </location>
</feature>
<dbReference type="FunFam" id="1.10.238.10:FF:000416">
    <property type="entry name" value="Aralar1, isoform F"/>
    <property type="match status" value="1"/>
</dbReference>
<dbReference type="InterPro" id="IPR002048">
    <property type="entry name" value="EF_hand_dom"/>
</dbReference>
<evidence type="ECO:0000313" key="15">
    <source>
        <dbReference type="Proteomes" id="UP000789524"/>
    </source>
</evidence>
<evidence type="ECO:0000256" key="12">
    <source>
        <dbReference type="PROSITE-ProRule" id="PRU00282"/>
    </source>
</evidence>
<dbReference type="GO" id="GO:0005509">
    <property type="term" value="F:calcium ion binding"/>
    <property type="evidence" value="ECO:0007669"/>
    <property type="project" value="InterPro"/>
</dbReference>
<keyword evidence="15" id="KW-1185">Reference proteome</keyword>
<gene>
    <name evidence="14" type="ORF">DCHRY22_LOCUS1400</name>
</gene>
<evidence type="ECO:0000256" key="10">
    <source>
        <dbReference type="ARBA" id="ARBA00023136"/>
    </source>
</evidence>
<dbReference type="InterPro" id="IPR051028">
    <property type="entry name" value="Mito_Solute_Carrier"/>
</dbReference>
<name>A0A8J2QF32_9NEOP</name>
<dbReference type="Gene3D" id="1.10.238.10">
    <property type="entry name" value="EF-hand"/>
    <property type="match status" value="2"/>
</dbReference>
<feature type="domain" description="EF-hand" evidence="13">
    <location>
        <begin position="167"/>
        <end position="202"/>
    </location>
</feature>
<dbReference type="SUPFAM" id="SSF47473">
    <property type="entry name" value="EF-hand"/>
    <property type="match status" value="2"/>
</dbReference>
<keyword evidence="9" id="KW-0496">Mitochondrion</keyword>
<dbReference type="FunFam" id="1.50.40.10:FF:000004">
    <property type="entry name" value="Calcium-binding mitochondrial carrier protein Aralar1"/>
    <property type="match status" value="1"/>
</dbReference>
<evidence type="ECO:0000256" key="11">
    <source>
        <dbReference type="ARBA" id="ARBA00038674"/>
    </source>
</evidence>
<dbReference type="PRINTS" id="PR00926">
    <property type="entry name" value="MITOCARRIER"/>
</dbReference>
<evidence type="ECO:0000256" key="8">
    <source>
        <dbReference type="ARBA" id="ARBA00022989"/>
    </source>
</evidence>
<feature type="repeat" description="Solcar" evidence="12">
    <location>
        <begin position="546"/>
        <end position="614"/>
    </location>
</feature>
<comment type="caution">
    <text evidence="14">The sequence shown here is derived from an EMBL/GenBank/DDBJ whole genome shotgun (WGS) entry which is preliminary data.</text>
</comment>
<evidence type="ECO:0000256" key="4">
    <source>
        <dbReference type="ARBA" id="ARBA00022692"/>
    </source>
</evidence>
<proteinExistence type="inferred from homology"/>
<dbReference type="Pfam" id="PF00153">
    <property type="entry name" value="Mito_carr"/>
    <property type="match status" value="3"/>
</dbReference>
<keyword evidence="6" id="KW-0999">Mitochondrion inner membrane</keyword>
<dbReference type="InterPro" id="IPR018108">
    <property type="entry name" value="MCP_transmembrane"/>
</dbReference>
<reference evidence="14" key="1">
    <citation type="submission" date="2021-09" db="EMBL/GenBank/DDBJ databases">
        <authorList>
            <person name="Martin H S."/>
        </authorList>
    </citation>
    <scope>NUCLEOTIDE SEQUENCE</scope>
</reference>
<dbReference type="Proteomes" id="UP000789524">
    <property type="component" value="Unassembled WGS sequence"/>
</dbReference>
<keyword evidence="10 12" id="KW-0472">Membrane</keyword>
<dbReference type="GO" id="GO:0015183">
    <property type="term" value="F:L-aspartate transmembrane transporter activity"/>
    <property type="evidence" value="ECO:0007669"/>
    <property type="project" value="TreeGrafter"/>
</dbReference>
<evidence type="ECO:0000313" key="14">
    <source>
        <dbReference type="EMBL" id="CAG9559558.1"/>
    </source>
</evidence>
<dbReference type="PROSITE" id="PS00018">
    <property type="entry name" value="EF_HAND_1"/>
    <property type="match status" value="2"/>
</dbReference>
<evidence type="ECO:0000256" key="3">
    <source>
        <dbReference type="ARBA" id="ARBA00022448"/>
    </source>
</evidence>
<feature type="repeat" description="Solcar" evidence="12">
    <location>
        <begin position="454"/>
        <end position="538"/>
    </location>
</feature>
<keyword evidence="8" id="KW-1133">Transmembrane helix</keyword>
<evidence type="ECO:0000256" key="7">
    <source>
        <dbReference type="ARBA" id="ARBA00022837"/>
    </source>
</evidence>
<dbReference type="InterPro" id="IPR011992">
    <property type="entry name" value="EF-hand-dom_pair"/>
</dbReference>
<dbReference type="SMART" id="SM00054">
    <property type="entry name" value="EFh"/>
    <property type="match status" value="3"/>
</dbReference>
<dbReference type="Gene3D" id="1.50.40.10">
    <property type="entry name" value="Mitochondrial carrier domain"/>
    <property type="match status" value="1"/>
</dbReference>
<keyword evidence="4 12" id="KW-0812">Transmembrane</keyword>
<evidence type="ECO:0000256" key="6">
    <source>
        <dbReference type="ARBA" id="ARBA00022792"/>
    </source>
</evidence>
<evidence type="ECO:0000259" key="13">
    <source>
        <dbReference type="PROSITE" id="PS50222"/>
    </source>
</evidence>
<dbReference type="SUPFAM" id="SSF103506">
    <property type="entry name" value="Mitochondrial carrier"/>
    <property type="match status" value="1"/>
</dbReference>
<comment type="similarity">
    <text evidence="2">Belongs to the mitochondrial carrier (TC 2.A.29) family.</text>
</comment>
<dbReference type="GO" id="GO:0043490">
    <property type="term" value="P:malate-aspartate shuttle"/>
    <property type="evidence" value="ECO:0007669"/>
    <property type="project" value="TreeGrafter"/>
</dbReference>
<sequence>MVSTTSNVVHINLGAGYLKRADTDKLHEIFLKYATIEKNGEKYITSEDFVRKFLGLFDEDDYNKESVQLIAGIVDMDKDGFISFAEFQAFEGLLCVPDALYKTAFQLFDTNGNGLVAFDEFAEVMRKTALHKKLPFNMESTFVRLYFGKDKKRLVTYPEFSQFLHDFHEEYGVEAFKKCDKDGSGFITVSDFRDIMVSVKNHLLTKDMKNKVIMASGFPQGERKISFPYYMAFNSLLNNMELIKRVYLNATNGHRTQEVTKEEFLHSAQMMSQITPLEVDILFTLCDMIHHTNGRIVYNDLNAITPEQYFKQVTRRIAEIKAVSDEVNISEPFRFVNFLEKLLSPEERSILIQILESTYRFTLGSIAGAVGASAVYPIDLVKTRMQNQRTGSFIGEVAYRNSWDCFKKVIRHEGIFGLYRGLVPQLIGVAPEKAIKLTMNDLVRDKFMDKKGNISIYAEILAGACAGGSQVVFTNPLEIVKIRLQVAGEIAGGSKVKAWSVVKDLGLFGLYKGAKACLLRDVPFSAIYFPAYAHVKAKFADENGYNHPLTLLAAGAIAGVPAASLVTPADVIKTRLQVVARSGQTTYNGVIDATRKIYAEEGARAFWKGAVGTS</sequence>
<accession>A0A8J2QF32</accession>
<dbReference type="Pfam" id="PF00036">
    <property type="entry name" value="EF-hand_1"/>
    <property type="match status" value="2"/>
</dbReference>
<keyword evidence="3" id="KW-0813">Transport</keyword>
<dbReference type="PANTHER" id="PTHR45678:SF9">
    <property type="entry name" value="CALCIUM-BINDING MITOCHONDRIAL CARRIER PROTEIN ARALAR1"/>
    <property type="match status" value="1"/>
</dbReference>
<dbReference type="PROSITE" id="PS50920">
    <property type="entry name" value="SOLCAR"/>
    <property type="match status" value="3"/>
</dbReference>
<dbReference type="AlphaFoldDB" id="A0A8J2QF32"/>
<dbReference type="EMBL" id="CAKASE010000044">
    <property type="protein sequence ID" value="CAG9559558.1"/>
    <property type="molecule type" value="Genomic_DNA"/>
</dbReference>
<organism evidence="14 15">
    <name type="scientific">Danaus chrysippus</name>
    <name type="common">African queen</name>
    <dbReference type="NCBI Taxonomy" id="151541"/>
    <lineage>
        <taxon>Eukaryota</taxon>
        <taxon>Metazoa</taxon>
        <taxon>Ecdysozoa</taxon>
        <taxon>Arthropoda</taxon>
        <taxon>Hexapoda</taxon>
        <taxon>Insecta</taxon>
        <taxon>Pterygota</taxon>
        <taxon>Neoptera</taxon>
        <taxon>Endopterygota</taxon>
        <taxon>Lepidoptera</taxon>
        <taxon>Glossata</taxon>
        <taxon>Ditrysia</taxon>
        <taxon>Papilionoidea</taxon>
        <taxon>Nymphalidae</taxon>
        <taxon>Danainae</taxon>
        <taxon>Danaini</taxon>
        <taxon>Danaina</taxon>
        <taxon>Danaus</taxon>
        <taxon>Anosia</taxon>
    </lineage>
</organism>
<comment type="subunit">
    <text evidence="11">Homodimer (via N-terminus).</text>
</comment>
<evidence type="ECO:0000256" key="2">
    <source>
        <dbReference type="ARBA" id="ARBA00006375"/>
    </source>
</evidence>
<dbReference type="PANTHER" id="PTHR45678">
    <property type="entry name" value="MITOCHONDRIAL 2-OXODICARBOXYLATE CARRIER 1-RELATED"/>
    <property type="match status" value="1"/>
</dbReference>
<evidence type="ECO:0000256" key="9">
    <source>
        <dbReference type="ARBA" id="ARBA00023128"/>
    </source>
</evidence>
<dbReference type="GO" id="GO:0005743">
    <property type="term" value="C:mitochondrial inner membrane"/>
    <property type="evidence" value="ECO:0007669"/>
    <property type="project" value="UniProtKB-SubCell"/>
</dbReference>
<feature type="repeat" description="Solcar" evidence="12">
    <location>
        <begin position="355"/>
        <end position="446"/>
    </location>
</feature>
<dbReference type="InterPro" id="IPR018247">
    <property type="entry name" value="EF_Hand_1_Ca_BS"/>
</dbReference>
<comment type="subcellular location">
    <subcellularLocation>
        <location evidence="1">Mitochondrion inner membrane</location>
        <topology evidence="1">Multi-pass membrane protein</topology>
    </subcellularLocation>
</comment>
<dbReference type="PROSITE" id="PS50222">
    <property type="entry name" value="EF_HAND_2"/>
    <property type="match status" value="2"/>
</dbReference>
<evidence type="ECO:0000256" key="5">
    <source>
        <dbReference type="ARBA" id="ARBA00022737"/>
    </source>
</evidence>
<protein>
    <submittedName>
        <fullName evidence="14">(African queen) hypothetical protein</fullName>
    </submittedName>
</protein>
<dbReference type="InterPro" id="IPR002067">
    <property type="entry name" value="MCP"/>
</dbReference>
<dbReference type="Pfam" id="PF13202">
    <property type="entry name" value="EF-hand_5"/>
    <property type="match status" value="1"/>
</dbReference>